<accession>A0A1I6HVS8</accession>
<feature type="transmembrane region" description="Helical" evidence="2">
    <location>
        <begin position="330"/>
        <end position="349"/>
    </location>
</feature>
<evidence type="ECO:0000313" key="3">
    <source>
        <dbReference type="EMBL" id="SFR58544.1"/>
    </source>
</evidence>
<sequence length="1225" mass="125259">MTLLTRLSLANRAVVALFTILIVGAGLWATGSMKQELLPSMSQPAAVVVVTKPGASAETLDHDVVKPLSDALGSVTGVDEVRTSTSSGSAQLTVNWAFGRDDTKILADLKTAATAAGSTADGVHTEVYAGSSADIPVQSLAITADGDLEALADRVDKTLVPAIEHVAGVRAVQVSGRVAQRVLVTLDPVKLSARSIDASAVSGLLRTAGVVVPAGTSSDGTRAMAIEVGQEGTSIERISAMPIPTAKGPVALSEVATVELAPVPQSTVSRADGRPALSLTITKTPEANAVQVSHAVSAAVDKALPSLGGHATSTVLFDQSTMIEKSTHDLAVEGGLGLVFAVLIILVFLLSPRATVITAVSIPLSLLIAVIGLRVGGFSFNVFTLAALTVAVGRVVDDSIVVIENIARRRGSAPLTPADVLAAVRQVAGAVTASTLTTVAVFLPVALVGGMAGELFRPFALTVTIALLASLLVSLTIVPVLAYWFLRRPARTAAAGEAPAVAGEPAQEALSATGSEAAPVPASAAVGQAPAPADPAERVTRMQRAYLPSLLFALRRPVAVVLISVVVFAGTIVAAGFLKTDMLGSFADERAVTVTQTMPLDATLAVSDKAATALEKKVGSLKGVASYRTTAGEQGAPVTLDVVIAPDADPAAVLPRIRKAVAALPDSDRITVSTQATQTTSSSIDVIVKSPDDKALATASEKLTAALGKVHGIGTVTSDLAADLPVLKVSVDATKAAAQGFTTAEVGAAISAAVQGERLGTVGIDGAATDLVVRAQSTATDPEAVKALALPISALQAQKAQKDAADALQREQETMSEQARVDAQNKADEQLSSLYDARSSGAQDLISLREQLAQLLASPPPADPQPATQGQLSALEYQKLVQQLTQAVAGAESGLSTLDEQISAARDAMADGARQQAETDRLTQAQRDLEHVRATPIRVGDIATVEVVSAPATITRIDGARAVTVSATPAEGADLSTAAYGVQTAVAAVHLPDGVTLDEGGAAAEQAQSFGELGVAMLAAIALVYIVLVATFRSLVQPLLLLVSVPFAATGAIAGLLVTGTPLGIPALIGMLMLIGIVVTNAIVLIDLINEYRRAGSGIDDAVVHGARLRLRPIIMTACATIFALIPMALGVTGGGAFISQSLAIVVIGGLVSSTVLTLLLVPALVVLYERRHDRRRARRERRAARRAGRDAGVEVFEGGEDPAQDAARAQDAAPAADDRGRLAT</sequence>
<feature type="transmembrane region" description="Helical" evidence="2">
    <location>
        <begin position="459"/>
        <end position="486"/>
    </location>
</feature>
<evidence type="ECO:0000256" key="1">
    <source>
        <dbReference type="SAM" id="MobiDB-lite"/>
    </source>
</evidence>
<feature type="compositionally biased region" description="Low complexity" evidence="1">
    <location>
        <begin position="1205"/>
        <end position="1216"/>
    </location>
</feature>
<feature type="region of interest" description="Disordered" evidence="1">
    <location>
        <begin position="803"/>
        <end position="827"/>
    </location>
</feature>
<dbReference type="SUPFAM" id="SSF82693">
    <property type="entry name" value="Multidrug efflux transporter AcrB pore domain, PN1, PN2, PC1 and PC2 subdomains"/>
    <property type="match status" value="2"/>
</dbReference>
<feature type="transmembrane region" description="Helical" evidence="2">
    <location>
        <begin position="1039"/>
        <end position="1058"/>
    </location>
</feature>
<dbReference type="InterPro" id="IPR001036">
    <property type="entry name" value="Acrflvin-R"/>
</dbReference>
<dbReference type="GO" id="GO:0005886">
    <property type="term" value="C:plasma membrane"/>
    <property type="evidence" value="ECO:0007669"/>
    <property type="project" value="TreeGrafter"/>
</dbReference>
<dbReference type="InterPro" id="IPR027463">
    <property type="entry name" value="AcrB_DN_DC_subdom"/>
</dbReference>
<feature type="transmembrane region" description="Helical" evidence="2">
    <location>
        <begin position="1013"/>
        <end position="1032"/>
    </location>
</feature>
<dbReference type="Pfam" id="PF00873">
    <property type="entry name" value="ACR_tran"/>
    <property type="match status" value="2"/>
</dbReference>
<protein>
    <submittedName>
        <fullName evidence="3">Hydrophobic/amphiphilic exporter-1, HAE1 family</fullName>
    </submittedName>
</protein>
<feature type="transmembrane region" description="Helical" evidence="2">
    <location>
        <begin position="1145"/>
        <end position="1169"/>
    </location>
</feature>
<evidence type="ECO:0000313" key="4">
    <source>
        <dbReference type="Proteomes" id="UP000198877"/>
    </source>
</evidence>
<dbReference type="AlphaFoldDB" id="A0A1I6HVS8"/>
<gene>
    <name evidence="3" type="ORF">SAMN04488591_2204</name>
</gene>
<keyword evidence="2" id="KW-0472">Membrane</keyword>
<evidence type="ECO:0000256" key="2">
    <source>
        <dbReference type="SAM" id="Phobius"/>
    </source>
</evidence>
<organism evidence="3 4">
    <name type="scientific">Microbacterium azadirachtae</name>
    <dbReference type="NCBI Taxonomy" id="582680"/>
    <lineage>
        <taxon>Bacteria</taxon>
        <taxon>Bacillati</taxon>
        <taxon>Actinomycetota</taxon>
        <taxon>Actinomycetes</taxon>
        <taxon>Micrococcales</taxon>
        <taxon>Microbacteriaceae</taxon>
        <taxon>Microbacterium</taxon>
    </lineage>
</organism>
<dbReference type="Gene3D" id="3.30.2090.10">
    <property type="entry name" value="Multidrug efflux transporter AcrB TolC docking domain, DN and DC subdomains"/>
    <property type="match status" value="2"/>
</dbReference>
<reference evidence="4" key="1">
    <citation type="submission" date="2016-10" db="EMBL/GenBank/DDBJ databases">
        <authorList>
            <person name="Varghese N."/>
            <person name="Submissions S."/>
        </authorList>
    </citation>
    <scope>NUCLEOTIDE SEQUENCE [LARGE SCALE GENOMIC DNA]</scope>
    <source>
        <strain evidence="4">CL127</strain>
    </source>
</reference>
<feature type="transmembrane region" description="Helical" evidence="2">
    <location>
        <begin position="1114"/>
        <end position="1139"/>
    </location>
</feature>
<dbReference type="Gene3D" id="3.30.70.1430">
    <property type="entry name" value="Multidrug efflux transporter AcrB pore domain"/>
    <property type="match status" value="2"/>
</dbReference>
<name>A0A1I6HVS8_9MICO</name>
<dbReference type="PANTHER" id="PTHR32063">
    <property type="match status" value="1"/>
</dbReference>
<dbReference type="Gene3D" id="1.20.1640.10">
    <property type="entry name" value="Multidrug efflux transporter AcrB transmembrane domain"/>
    <property type="match status" value="3"/>
</dbReference>
<dbReference type="Gene3D" id="3.30.70.1440">
    <property type="entry name" value="Multidrug efflux transporter AcrB pore domain"/>
    <property type="match status" value="1"/>
</dbReference>
<proteinExistence type="predicted"/>
<dbReference type="GO" id="GO:0042910">
    <property type="term" value="F:xenobiotic transmembrane transporter activity"/>
    <property type="evidence" value="ECO:0007669"/>
    <property type="project" value="TreeGrafter"/>
</dbReference>
<dbReference type="Gene3D" id="3.30.70.1320">
    <property type="entry name" value="Multidrug efflux transporter AcrB pore domain like"/>
    <property type="match status" value="1"/>
</dbReference>
<feature type="transmembrane region" description="Helical" evidence="2">
    <location>
        <begin position="427"/>
        <end position="447"/>
    </location>
</feature>
<dbReference type="SUPFAM" id="SSF82866">
    <property type="entry name" value="Multidrug efflux transporter AcrB transmembrane domain"/>
    <property type="match status" value="2"/>
</dbReference>
<dbReference type="PRINTS" id="PR00702">
    <property type="entry name" value="ACRIFLAVINRP"/>
</dbReference>
<dbReference type="EMBL" id="FOYR01000002">
    <property type="protein sequence ID" value="SFR58544.1"/>
    <property type="molecule type" value="Genomic_DNA"/>
</dbReference>
<dbReference type="SUPFAM" id="SSF82714">
    <property type="entry name" value="Multidrug efflux transporter AcrB TolC docking domain, DN and DC subdomains"/>
    <property type="match status" value="2"/>
</dbReference>
<feature type="region of interest" description="Disordered" evidence="1">
    <location>
        <begin position="1180"/>
        <end position="1225"/>
    </location>
</feature>
<feature type="transmembrane region" description="Helical" evidence="2">
    <location>
        <begin position="1064"/>
        <end position="1086"/>
    </location>
</feature>
<keyword evidence="2" id="KW-1133">Transmembrane helix</keyword>
<feature type="transmembrane region" description="Helical" evidence="2">
    <location>
        <begin position="356"/>
        <end position="376"/>
    </location>
</feature>
<dbReference type="RefSeq" id="WP_091738822.1">
    <property type="nucleotide sequence ID" value="NZ_FOYR01000002.1"/>
</dbReference>
<dbReference type="Proteomes" id="UP000198877">
    <property type="component" value="Unassembled WGS sequence"/>
</dbReference>
<feature type="transmembrane region" description="Helical" evidence="2">
    <location>
        <begin position="558"/>
        <end position="578"/>
    </location>
</feature>
<keyword evidence="2" id="KW-0812">Transmembrane</keyword>
<dbReference type="PANTHER" id="PTHR32063:SF0">
    <property type="entry name" value="SWARMING MOTILITY PROTEIN SWRC"/>
    <property type="match status" value="1"/>
</dbReference>